<comment type="similarity">
    <text evidence="2">Belongs to the polysaccharide deacetylase family.</text>
</comment>
<dbReference type="GO" id="GO:0005975">
    <property type="term" value="P:carbohydrate metabolic process"/>
    <property type="evidence" value="ECO:0007669"/>
    <property type="project" value="InterPro"/>
</dbReference>
<dbReference type="Gene3D" id="3.20.20.370">
    <property type="entry name" value="Glycoside hydrolase/deacetylase"/>
    <property type="match status" value="1"/>
</dbReference>
<dbReference type="InterPro" id="IPR002509">
    <property type="entry name" value="NODB_dom"/>
</dbReference>
<protein>
    <recommendedName>
        <fullName evidence="3">Chitooligosaccharide deacetylase</fullName>
    </recommendedName>
    <alternativeName>
        <fullName evidence="4">Nodulation protein B</fullName>
    </alternativeName>
</protein>
<reference evidence="6 7" key="1">
    <citation type="submission" date="2016-07" db="EMBL/GenBank/DDBJ databases">
        <title>Complete genome sequence of Bradyrhizobium icense LMTR 13T, a potential inoculant strain isolated from lima bean (Phaseolus lunatus) in Peru.</title>
        <authorList>
            <person name="Ormeno-Orrillo E."/>
            <person name="Duran D."/>
            <person name="Rogel M.A."/>
            <person name="Rey L."/>
            <person name="Imperial J."/>
            <person name="Ruiz-Argueso T."/>
            <person name="Martinez-Romero E."/>
        </authorList>
    </citation>
    <scope>NUCLEOTIDE SEQUENCE [LARGE SCALE GENOMIC DNA]</scope>
    <source>
        <strain evidence="6 7">LMTR 13</strain>
    </source>
</reference>
<name>A0A1B1UEL5_9BRAD</name>
<evidence type="ECO:0000256" key="2">
    <source>
        <dbReference type="ARBA" id="ARBA00010973"/>
    </source>
</evidence>
<dbReference type="SUPFAM" id="SSF88713">
    <property type="entry name" value="Glycoside hydrolase/deacetylase"/>
    <property type="match status" value="1"/>
</dbReference>
<evidence type="ECO:0000256" key="3">
    <source>
        <dbReference type="ARBA" id="ARBA00020071"/>
    </source>
</evidence>
<evidence type="ECO:0000256" key="4">
    <source>
        <dbReference type="ARBA" id="ARBA00032976"/>
    </source>
</evidence>
<dbReference type="PROSITE" id="PS51677">
    <property type="entry name" value="NODB"/>
    <property type="match status" value="1"/>
</dbReference>
<dbReference type="Pfam" id="PF11959">
    <property type="entry name" value="DUF3473"/>
    <property type="match status" value="1"/>
</dbReference>
<feature type="domain" description="NodB homology" evidence="5">
    <location>
        <begin position="27"/>
        <end position="221"/>
    </location>
</feature>
<dbReference type="GO" id="GO:0016810">
    <property type="term" value="F:hydrolase activity, acting on carbon-nitrogen (but not peptide) bonds"/>
    <property type="evidence" value="ECO:0007669"/>
    <property type="project" value="InterPro"/>
</dbReference>
<sequence length="303" mass="34457">MSQSVHILTFDIEDWFHVLEHRDTASEGDWCRFESRVERNTDRILECLDEANVRATFFCLGWIARTHPQVVKAISAAGHEIGSHSDRHLLVNQMTQRQFMDDLRTSIASLEDLTGHQVRAFRSPGFSISRQSIWAFSVLAENGVEWDSSVFASSHSHSREPALDITGPVTLEWRGMRLKQFPVVPGCVLGRRISFSGGGYFRLLPYGLIRHLMSKSDYAMTYFHPRDFDPDQPLIPNLPLHRVFRSYVGLKSALAKFRALLGHFHFIDISEANKLLDWDALPKLQLDGTSLSIPNGRKICLPA</sequence>
<dbReference type="PANTHER" id="PTHR47561:SF1">
    <property type="entry name" value="POLYSACCHARIDE DEACETYLASE FAMILY PROTEIN (AFU_ORTHOLOGUE AFUA_6G05030)"/>
    <property type="match status" value="1"/>
</dbReference>
<accession>A0A1B1UEL5</accession>
<evidence type="ECO:0000259" key="5">
    <source>
        <dbReference type="PROSITE" id="PS51677"/>
    </source>
</evidence>
<organism evidence="6 7">
    <name type="scientific">Bradyrhizobium icense</name>
    <dbReference type="NCBI Taxonomy" id="1274631"/>
    <lineage>
        <taxon>Bacteria</taxon>
        <taxon>Pseudomonadati</taxon>
        <taxon>Pseudomonadota</taxon>
        <taxon>Alphaproteobacteria</taxon>
        <taxon>Hyphomicrobiales</taxon>
        <taxon>Nitrobacteraceae</taxon>
        <taxon>Bradyrhizobium</taxon>
    </lineage>
</organism>
<evidence type="ECO:0000313" key="6">
    <source>
        <dbReference type="EMBL" id="ANW01208.1"/>
    </source>
</evidence>
<dbReference type="KEGG" id="bic:LMTR13_14560"/>
<proteinExistence type="inferred from homology"/>
<dbReference type="EMBL" id="CP016428">
    <property type="protein sequence ID" value="ANW01208.1"/>
    <property type="molecule type" value="Genomic_DNA"/>
</dbReference>
<dbReference type="InterPro" id="IPR045235">
    <property type="entry name" value="PuuE_HpPgdA-like"/>
</dbReference>
<dbReference type="Proteomes" id="UP000092839">
    <property type="component" value="Chromosome"/>
</dbReference>
<dbReference type="InterPro" id="IPR022560">
    <property type="entry name" value="DUF3473"/>
</dbReference>
<evidence type="ECO:0000256" key="1">
    <source>
        <dbReference type="ARBA" id="ARBA00003236"/>
    </source>
</evidence>
<comment type="function">
    <text evidence="1">Is involved in generating a small heat-stable compound (Nod), an acylated oligomer of N-acetylglucosamine, that stimulates mitosis in various plant protoplasts.</text>
</comment>
<evidence type="ECO:0000313" key="7">
    <source>
        <dbReference type="Proteomes" id="UP000092839"/>
    </source>
</evidence>
<dbReference type="STRING" id="1274631.LMTR13_14560"/>
<keyword evidence="7" id="KW-1185">Reference proteome</keyword>
<dbReference type="AlphaFoldDB" id="A0A1B1UEL5"/>
<dbReference type="CDD" id="cd10941">
    <property type="entry name" value="CE4_PuuE_HpPgdA_like_2"/>
    <property type="match status" value="1"/>
</dbReference>
<dbReference type="OrthoDB" id="9784220at2"/>
<dbReference type="PANTHER" id="PTHR47561">
    <property type="entry name" value="POLYSACCHARIDE DEACETYLASE FAMILY PROTEIN (AFU_ORTHOLOGUE AFUA_6G05030)"/>
    <property type="match status" value="1"/>
</dbReference>
<dbReference type="RefSeq" id="WP_065728475.1">
    <property type="nucleotide sequence ID" value="NZ_CP016428.1"/>
</dbReference>
<dbReference type="InterPro" id="IPR011330">
    <property type="entry name" value="Glyco_hydro/deAcase_b/a-brl"/>
</dbReference>
<gene>
    <name evidence="6" type="ORF">LMTR13_14560</name>
</gene>
<dbReference type="Pfam" id="PF01522">
    <property type="entry name" value="Polysacc_deac_1"/>
    <property type="match status" value="1"/>
</dbReference>